<evidence type="ECO:0000313" key="2">
    <source>
        <dbReference type="EMBL" id="MBY4797766.1"/>
    </source>
</evidence>
<comment type="caution">
    <text evidence="2">The sequence shown here is derived from an EMBL/GenBank/DDBJ whole genome shotgun (WGS) entry which is preliminary data.</text>
</comment>
<keyword evidence="3" id="KW-1185">Reference proteome</keyword>
<dbReference type="InterPro" id="IPR027417">
    <property type="entry name" value="P-loop_NTPase"/>
</dbReference>
<dbReference type="EMBL" id="JAIMFO010000006">
    <property type="protein sequence ID" value="MBY4797766.1"/>
    <property type="molecule type" value="Genomic_DNA"/>
</dbReference>
<sequence>MFKKSVTSDRWGIEEPVIQGDVMRAGQPVVITIARDYGAEGHEIGKMLSEELGIPLYDNELLVRASLRSGEAIDELANYDERMAPDFMAFLPDRMDTRTLSDRLFSSMSEVIVDLGASESCIIEGRLSDYLLRQNPNHIAVLVTAPFDDRVQIVADKRGLSKRKATRLVRRMQRAREAFYKRYSAGKWRLSDGKDLVVNRSKLGRAGCVEVIAAAYRSKLAALGLSEAPARVSRFAPLNAQAAVETASANEGTGGKPDADGSGVLNGACSSASEPEVAGEASVSAAESEAMTE</sequence>
<reference evidence="2 3" key="1">
    <citation type="submission" date="2021-08" db="EMBL/GenBank/DDBJ databases">
        <title>Collinsella faecalis sp. nov. isolated from swine faeces.</title>
        <authorList>
            <person name="Oh B.S."/>
            <person name="Lee J.H."/>
        </authorList>
    </citation>
    <scope>NUCLEOTIDE SEQUENCE [LARGE SCALE GENOMIC DNA]</scope>
    <source>
        <strain evidence="2 3">AGMB00827</strain>
    </source>
</reference>
<feature type="compositionally biased region" description="Low complexity" evidence="1">
    <location>
        <begin position="270"/>
        <end position="293"/>
    </location>
</feature>
<dbReference type="Pfam" id="PF13189">
    <property type="entry name" value="Cytidylate_kin2"/>
    <property type="match status" value="1"/>
</dbReference>
<evidence type="ECO:0000313" key="3">
    <source>
        <dbReference type="Proteomes" id="UP000700908"/>
    </source>
</evidence>
<dbReference type="Proteomes" id="UP000700908">
    <property type="component" value="Unassembled WGS sequence"/>
</dbReference>
<accession>A0ABS7ML14</accession>
<dbReference type="SUPFAM" id="SSF52540">
    <property type="entry name" value="P-loop containing nucleoside triphosphate hydrolases"/>
    <property type="match status" value="1"/>
</dbReference>
<protein>
    <submittedName>
        <fullName evidence="2">Cytidylate kinase-like family protein</fullName>
    </submittedName>
</protein>
<dbReference type="Gene3D" id="3.40.50.300">
    <property type="entry name" value="P-loop containing nucleotide triphosphate hydrolases"/>
    <property type="match status" value="1"/>
</dbReference>
<gene>
    <name evidence="2" type="ORF">K6V98_05270</name>
</gene>
<name>A0ABS7ML14_9ACTN</name>
<organism evidence="2 3">
    <name type="scientific">Collinsella ureilytica</name>
    <dbReference type="NCBI Taxonomy" id="2869515"/>
    <lineage>
        <taxon>Bacteria</taxon>
        <taxon>Bacillati</taxon>
        <taxon>Actinomycetota</taxon>
        <taxon>Coriobacteriia</taxon>
        <taxon>Coriobacteriales</taxon>
        <taxon>Coriobacteriaceae</taxon>
        <taxon>Collinsella</taxon>
    </lineage>
</organism>
<evidence type="ECO:0000256" key="1">
    <source>
        <dbReference type="SAM" id="MobiDB-lite"/>
    </source>
</evidence>
<proteinExistence type="predicted"/>
<feature type="region of interest" description="Disordered" evidence="1">
    <location>
        <begin position="247"/>
        <end position="293"/>
    </location>
</feature>